<keyword evidence="5" id="KW-1003">Cell membrane</keyword>
<feature type="domain" description="Tyrosine-protein kinase G-rich" evidence="19">
    <location>
        <begin position="429"/>
        <end position="506"/>
    </location>
</feature>
<evidence type="ECO:0000259" key="19">
    <source>
        <dbReference type="Pfam" id="PF13807"/>
    </source>
</evidence>
<feature type="transmembrane region" description="Helical" evidence="16">
    <location>
        <begin position="485"/>
        <end position="505"/>
    </location>
</feature>
<dbReference type="Pfam" id="PF02706">
    <property type="entry name" value="Wzz"/>
    <property type="match status" value="1"/>
</dbReference>
<reference evidence="20 21" key="1">
    <citation type="submission" date="2018-06" db="EMBL/GenBank/DDBJ databases">
        <title>Genomic Encyclopedia of Archaeal and Bacterial Type Strains, Phase II (KMG-II): from individual species to whole genera.</title>
        <authorList>
            <person name="Goeker M."/>
        </authorList>
    </citation>
    <scope>NUCLEOTIDE SEQUENCE [LARGE SCALE GENOMIC DNA]</scope>
    <source>
        <strain evidence="20 21">DSM 23241</strain>
    </source>
</reference>
<comment type="subcellular location">
    <subcellularLocation>
        <location evidence="1">Cell inner membrane</location>
        <topology evidence="1">Multi-pass membrane protein</topology>
    </subcellularLocation>
</comment>
<protein>
    <recommendedName>
        <fullName evidence="4">non-specific protein-tyrosine kinase</fullName>
        <ecNumber evidence="4">2.7.10.2</ecNumber>
    </recommendedName>
</protein>
<dbReference type="NCBIfam" id="TIGR01007">
    <property type="entry name" value="eps_fam"/>
    <property type="match status" value="1"/>
</dbReference>
<keyword evidence="8 16" id="KW-0812">Transmembrane</keyword>
<evidence type="ECO:0000256" key="5">
    <source>
        <dbReference type="ARBA" id="ARBA00022475"/>
    </source>
</evidence>
<evidence type="ECO:0000256" key="9">
    <source>
        <dbReference type="ARBA" id="ARBA00022741"/>
    </source>
</evidence>
<evidence type="ECO:0000256" key="4">
    <source>
        <dbReference type="ARBA" id="ARBA00011903"/>
    </source>
</evidence>
<keyword evidence="10" id="KW-0418">Kinase</keyword>
<evidence type="ECO:0000256" key="12">
    <source>
        <dbReference type="ARBA" id="ARBA00022989"/>
    </source>
</evidence>
<organism evidence="20 21">
    <name type="scientific">Hydrotalea sandarakina</name>
    <dbReference type="NCBI Taxonomy" id="1004304"/>
    <lineage>
        <taxon>Bacteria</taxon>
        <taxon>Pseudomonadati</taxon>
        <taxon>Bacteroidota</taxon>
        <taxon>Chitinophagia</taxon>
        <taxon>Chitinophagales</taxon>
        <taxon>Chitinophagaceae</taxon>
        <taxon>Hydrotalea</taxon>
    </lineage>
</organism>
<dbReference type="PANTHER" id="PTHR32309">
    <property type="entry name" value="TYROSINE-PROTEIN KINASE"/>
    <property type="match status" value="1"/>
</dbReference>
<dbReference type="InterPro" id="IPR003856">
    <property type="entry name" value="LPS_length_determ_N"/>
</dbReference>
<evidence type="ECO:0000256" key="2">
    <source>
        <dbReference type="ARBA" id="ARBA00007316"/>
    </source>
</evidence>
<dbReference type="PANTHER" id="PTHR32309:SF13">
    <property type="entry name" value="FERRIC ENTEROBACTIN TRANSPORT PROTEIN FEPE"/>
    <property type="match status" value="1"/>
</dbReference>
<dbReference type="Pfam" id="PF13807">
    <property type="entry name" value="GNVR"/>
    <property type="match status" value="1"/>
</dbReference>
<feature type="domain" description="AAA" evidence="18">
    <location>
        <begin position="571"/>
        <end position="702"/>
    </location>
</feature>
<evidence type="ECO:0000256" key="11">
    <source>
        <dbReference type="ARBA" id="ARBA00022840"/>
    </source>
</evidence>
<evidence type="ECO:0000256" key="10">
    <source>
        <dbReference type="ARBA" id="ARBA00022777"/>
    </source>
</evidence>
<sequence length="775" mass="87173">MSANQISGLPKNESLFRQMVTKYLPYWPLFVVFLIIGAALAFTYLRYATPKYEATATLLVKDEKKGYDDSKFVESLNMISTKKIIENEIEVLQSRTLMDSVVRKLHLYAPITQEGKVRPRPVYKESPVFIEAANPDSIKNVKKVFIKINSSFTSVTLNNNLTYAVNEWVYTPYGILKFIPNPTVFVDNNNDKPYYFSLLSPKETVENILRVLKVSASNKLSSVIDLSYRDAVPKRAEDILNYLIQEYRNAAIIEKNNLATNTLAFIDERLNLVGRDLDNIQQNIQSYKAGSNAVDISTQGQLYLQNVSANDQKMSDLNMQAAVLDQLDKTVNSEKGGIILPSTLGVNDPALVLLITNLNNAQSEYDKLRRTVAENNPMLISVTDQIKRIKGDIIDNIKSQKNSIQAAKEKLASTNNQYNAVLTTIPQKERQLLEISRNQNIQNGIYQFLLQKREETKLSLAAIISDSRIVNYAEAGTDPVSPNKIIIYLAALAFAFGVPVVFITLKEGFNKKVLFRDEITALTSMQIIGEVFFEKTKDAFVIESGKKSIISEQIRKIRAALPFLGISEKNKKILITSSISGEGKSFIAANLAAGISLTGQKVILLDFDLHNPGLSRALEKTEEPGVSDYLKGEKEPEEVIRRVNGYDNLFFIPAGNLPDNPSELVVSEKTKELIQYVENIFDVVVIDSPPVFLATDAFILSNYSSATLYVVRHKYTPKQLLKRIDDTCKINPLKNAAIIFNGVKSRGFFKNNYEYGYGYGNDYVYTYNRPKQKNK</sequence>
<keyword evidence="11" id="KW-0067">ATP-binding</keyword>
<dbReference type="EMBL" id="QKZV01000002">
    <property type="protein sequence ID" value="PZX64705.1"/>
    <property type="molecule type" value="Genomic_DNA"/>
</dbReference>
<dbReference type="InterPro" id="IPR005702">
    <property type="entry name" value="Wzc-like_C"/>
</dbReference>
<comment type="catalytic activity">
    <reaction evidence="15">
        <text>L-tyrosyl-[protein] + ATP = O-phospho-L-tyrosyl-[protein] + ADP + H(+)</text>
        <dbReference type="Rhea" id="RHEA:10596"/>
        <dbReference type="Rhea" id="RHEA-COMP:10136"/>
        <dbReference type="Rhea" id="RHEA-COMP:20101"/>
        <dbReference type="ChEBI" id="CHEBI:15378"/>
        <dbReference type="ChEBI" id="CHEBI:30616"/>
        <dbReference type="ChEBI" id="CHEBI:46858"/>
        <dbReference type="ChEBI" id="CHEBI:61978"/>
        <dbReference type="ChEBI" id="CHEBI:456216"/>
        <dbReference type="EC" id="2.7.10.2"/>
    </reaction>
</comment>
<feature type="transmembrane region" description="Helical" evidence="16">
    <location>
        <begin position="26"/>
        <end position="45"/>
    </location>
</feature>
<evidence type="ECO:0000256" key="7">
    <source>
        <dbReference type="ARBA" id="ARBA00022679"/>
    </source>
</evidence>
<dbReference type="SUPFAM" id="SSF52540">
    <property type="entry name" value="P-loop containing nucleoside triphosphate hydrolases"/>
    <property type="match status" value="1"/>
</dbReference>
<evidence type="ECO:0000256" key="3">
    <source>
        <dbReference type="ARBA" id="ARBA00008883"/>
    </source>
</evidence>
<evidence type="ECO:0000313" key="20">
    <source>
        <dbReference type="EMBL" id="PZX64705.1"/>
    </source>
</evidence>
<keyword evidence="7" id="KW-0808">Transferase</keyword>
<evidence type="ECO:0000256" key="16">
    <source>
        <dbReference type="SAM" id="Phobius"/>
    </source>
</evidence>
<keyword evidence="13 16" id="KW-0472">Membrane</keyword>
<evidence type="ECO:0000259" key="17">
    <source>
        <dbReference type="Pfam" id="PF02706"/>
    </source>
</evidence>
<dbReference type="GO" id="GO:0005886">
    <property type="term" value="C:plasma membrane"/>
    <property type="evidence" value="ECO:0007669"/>
    <property type="project" value="UniProtKB-SubCell"/>
</dbReference>
<dbReference type="Proteomes" id="UP000249720">
    <property type="component" value="Unassembled WGS sequence"/>
</dbReference>
<dbReference type="GO" id="GO:0005524">
    <property type="term" value="F:ATP binding"/>
    <property type="evidence" value="ECO:0007669"/>
    <property type="project" value="UniProtKB-KW"/>
</dbReference>
<dbReference type="InterPro" id="IPR025669">
    <property type="entry name" value="AAA_dom"/>
</dbReference>
<dbReference type="InterPro" id="IPR027417">
    <property type="entry name" value="P-loop_NTPase"/>
</dbReference>
<comment type="similarity">
    <text evidence="2">Belongs to the CpsD/CapB family.</text>
</comment>
<accession>A0A2W7SP14</accession>
<feature type="domain" description="Polysaccharide chain length determinant N-terminal" evidence="17">
    <location>
        <begin position="29"/>
        <end position="105"/>
    </location>
</feature>
<dbReference type="OrthoDB" id="9794577at2"/>
<dbReference type="GO" id="GO:0004715">
    <property type="term" value="F:non-membrane spanning protein tyrosine kinase activity"/>
    <property type="evidence" value="ECO:0007669"/>
    <property type="project" value="UniProtKB-EC"/>
</dbReference>
<keyword evidence="14" id="KW-0829">Tyrosine-protein kinase</keyword>
<evidence type="ECO:0000259" key="18">
    <source>
        <dbReference type="Pfam" id="PF13614"/>
    </source>
</evidence>
<dbReference type="InterPro" id="IPR032807">
    <property type="entry name" value="GNVR"/>
</dbReference>
<dbReference type="RefSeq" id="WP_111293857.1">
    <property type="nucleotide sequence ID" value="NZ_QKZV01000002.1"/>
</dbReference>
<evidence type="ECO:0000256" key="14">
    <source>
        <dbReference type="ARBA" id="ARBA00023137"/>
    </source>
</evidence>
<keyword evidence="21" id="KW-1185">Reference proteome</keyword>
<keyword evidence="6" id="KW-0997">Cell inner membrane</keyword>
<comment type="similarity">
    <text evidence="3">Belongs to the etk/wzc family.</text>
</comment>
<evidence type="ECO:0000256" key="1">
    <source>
        <dbReference type="ARBA" id="ARBA00004429"/>
    </source>
</evidence>
<dbReference type="EC" id="2.7.10.2" evidence="4"/>
<evidence type="ECO:0000256" key="15">
    <source>
        <dbReference type="ARBA" id="ARBA00051245"/>
    </source>
</evidence>
<dbReference type="AlphaFoldDB" id="A0A2W7SP14"/>
<proteinExistence type="inferred from homology"/>
<name>A0A2W7SP14_9BACT</name>
<keyword evidence="9" id="KW-0547">Nucleotide-binding</keyword>
<evidence type="ECO:0000313" key="21">
    <source>
        <dbReference type="Proteomes" id="UP000249720"/>
    </source>
</evidence>
<dbReference type="Gene3D" id="3.40.50.300">
    <property type="entry name" value="P-loop containing nucleotide triphosphate hydrolases"/>
    <property type="match status" value="1"/>
</dbReference>
<dbReference type="Pfam" id="PF13614">
    <property type="entry name" value="AAA_31"/>
    <property type="match status" value="1"/>
</dbReference>
<evidence type="ECO:0000256" key="13">
    <source>
        <dbReference type="ARBA" id="ARBA00023136"/>
    </source>
</evidence>
<dbReference type="InterPro" id="IPR050445">
    <property type="entry name" value="Bact_polysacc_biosynth/exp"/>
</dbReference>
<evidence type="ECO:0000256" key="6">
    <source>
        <dbReference type="ARBA" id="ARBA00022519"/>
    </source>
</evidence>
<dbReference type="CDD" id="cd05387">
    <property type="entry name" value="BY-kinase"/>
    <property type="match status" value="1"/>
</dbReference>
<comment type="caution">
    <text evidence="20">The sequence shown here is derived from an EMBL/GenBank/DDBJ whole genome shotgun (WGS) entry which is preliminary data.</text>
</comment>
<keyword evidence="12 16" id="KW-1133">Transmembrane helix</keyword>
<gene>
    <name evidence="20" type="ORF">LX80_00905</name>
</gene>
<evidence type="ECO:0000256" key="8">
    <source>
        <dbReference type="ARBA" id="ARBA00022692"/>
    </source>
</evidence>